<keyword evidence="7" id="KW-0418">Kinase</keyword>
<keyword evidence="6" id="KW-0598">Phosphotransferase system</keyword>
<dbReference type="GO" id="GO:0009401">
    <property type="term" value="P:phosphoenolpyruvate-dependent sugar phosphotransferase system"/>
    <property type="evidence" value="ECO:0007669"/>
    <property type="project" value="UniProtKB-KW"/>
</dbReference>
<dbReference type="GO" id="GO:0016301">
    <property type="term" value="F:kinase activity"/>
    <property type="evidence" value="ECO:0007669"/>
    <property type="project" value="UniProtKB-KW"/>
</dbReference>
<evidence type="ECO:0000256" key="5">
    <source>
        <dbReference type="ARBA" id="ARBA00022679"/>
    </source>
</evidence>
<dbReference type="EMBL" id="QRWX01000002">
    <property type="protein sequence ID" value="RGT56375.1"/>
    <property type="molecule type" value="Genomic_DNA"/>
</dbReference>
<dbReference type="AlphaFoldDB" id="A0A412PFG3"/>
<evidence type="ECO:0000259" key="8">
    <source>
        <dbReference type="PROSITE" id="PS51101"/>
    </source>
</evidence>
<proteinExistence type="predicted"/>
<dbReference type="Gene3D" id="3.40.35.10">
    <property type="entry name" value="Phosphotransferase system, sorbose subfamily IIB component"/>
    <property type="match status" value="1"/>
</dbReference>
<dbReference type="SUPFAM" id="SSF52728">
    <property type="entry name" value="PTS IIb component"/>
    <property type="match status" value="1"/>
</dbReference>
<evidence type="ECO:0000256" key="4">
    <source>
        <dbReference type="ARBA" id="ARBA00022597"/>
    </source>
</evidence>
<reference evidence="9 10" key="1">
    <citation type="submission" date="2018-08" db="EMBL/GenBank/DDBJ databases">
        <title>A genome reference for cultivated species of the human gut microbiota.</title>
        <authorList>
            <person name="Zou Y."/>
            <person name="Xue W."/>
            <person name="Luo G."/>
        </authorList>
    </citation>
    <scope>NUCLEOTIDE SEQUENCE [LARGE SCALE GENOMIC DNA]</scope>
    <source>
        <strain evidence="9 10">AF18-46</strain>
    </source>
</reference>
<dbReference type="Proteomes" id="UP000284731">
    <property type="component" value="Unassembled WGS sequence"/>
</dbReference>
<keyword evidence="5" id="KW-0808">Transferase</keyword>
<dbReference type="InterPro" id="IPR004720">
    <property type="entry name" value="PTS_IIB_sorbose-sp"/>
</dbReference>
<evidence type="ECO:0000256" key="1">
    <source>
        <dbReference type="ARBA" id="ARBA00004496"/>
    </source>
</evidence>
<dbReference type="CDD" id="cd00001">
    <property type="entry name" value="PTS_IIB_man"/>
    <property type="match status" value="1"/>
</dbReference>
<evidence type="ECO:0000256" key="2">
    <source>
        <dbReference type="ARBA" id="ARBA00022448"/>
    </source>
</evidence>
<dbReference type="Pfam" id="PF03830">
    <property type="entry name" value="PTSIIB_sorb"/>
    <property type="match status" value="1"/>
</dbReference>
<dbReference type="GO" id="GO:0008982">
    <property type="term" value="F:protein-N(PI)-phosphohistidine-sugar phosphotransferase activity"/>
    <property type="evidence" value="ECO:0007669"/>
    <property type="project" value="InterPro"/>
</dbReference>
<organism evidence="9 10">
    <name type="scientific">Solobacterium moorei</name>
    <dbReference type="NCBI Taxonomy" id="102148"/>
    <lineage>
        <taxon>Bacteria</taxon>
        <taxon>Bacillati</taxon>
        <taxon>Bacillota</taxon>
        <taxon>Erysipelotrichia</taxon>
        <taxon>Erysipelotrichales</taxon>
        <taxon>Erysipelotrichaceae</taxon>
        <taxon>Solobacterium</taxon>
    </lineage>
</organism>
<evidence type="ECO:0000256" key="6">
    <source>
        <dbReference type="ARBA" id="ARBA00022683"/>
    </source>
</evidence>
<dbReference type="InterPro" id="IPR036667">
    <property type="entry name" value="PTS_IIB_sorbose-sp_sf"/>
</dbReference>
<comment type="subcellular location">
    <subcellularLocation>
        <location evidence="1">Cytoplasm</location>
    </subcellularLocation>
</comment>
<evidence type="ECO:0000313" key="10">
    <source>
        <dbReference type="Proteomes" id="UP000284731"/>
    </source>
</evidence>
<sequence length="163" mass="17854">MSTPNIVMARIDERLVHGQGALWVKSLGVNTVIVANDEVSEDHISQSLMKTALSSSIAARFFSVQKVIDVIHKASPQQTIFLVVKDCQDALRLVEGGVPVKEYNIGNIHNAEGKEKITRSIFLGEEDKAALRKMVNDYNITFNTVTTPGGNDGCAPVDIKKYL</sequence>
<dbReference type="RefSeq" id="WP_006525181.1">
    <property type="nucleotide sequence ID" value="NZ_AP028934.1"/>
</dbReference>
<evidence type="ECO:0000313" key="9">
    <source>
        <dbReference type="EMBL" id="RGT56375.1"/>
    </source>
</evidence>
<name>A0A412PFG3_9FIRM</name>
<feature type="domain" description="PTS EIIB type-4" evidence="8">
    <location>
        <begin position="2"/>
        <end position="163"/>
    </location>
</feature>
<dbReference type="GO" id="GO:0005737">
    <property type="term" value="C:cytoplasm"/>
    <property type="evidence" value="ECO:0007669"/>
    <property type="project" value="UniProtKB-SubCell"/>
</dbReference>
<keyword evidence="3" id="KW-0963">Cytoplasm</keyword>
<dbReference type="GeneID" id="89619712"/>
<evidence type="ECO:0000256" key="7">
    <source>
        <dbReference type="ARBA" id="ARBA00022777"/>
    </source>
</evidence>
<evidence type="ECO:0000256" key="3">
    <source>
        <dbReference type="ARBA" id="ARBA00022490"/>
    </source>
</evidence>
<gene>
    <name evidence="9" type="ORF">DWX20_06095</name>
</gene>
<keyword evidence="4" id="KW-0762">Sugar transport</keyword>
<accession>A0A412PFG3</accession>
<keyword evidence="2" id="KW-0813">Transport</keyword>
<comment type="caution">
    <text evidence="9">The sequence shown here is derived from an EMBL/GenBank/DDBJ whole genome shotgun (WGS) entry which is preliminary data.</text>
</comment>
<dbReference type="PROSITE" id="PS51101">
    <property type="entry name" value="PTS_EIIB_TYPE_4"/>
    <property type="match status" value="1"/>
</dbReference>
<protein>
    <submittedName>
        <fullName evidence="9">PTS system mannose/fructose/N-acetylgalactosamine-transporter subunit IIB</fullName>
    </submittedName>
</protein>